<proteinExistence type="inferred from homology"/>
<dbReference type="EMBL" id="JBJIAA010000011">
    <property type="protein sequence ID" value="MFL0251612.1"/>
    <property type="molecule type" value="Genomic_DNA"/>
</dbReference>
<dbReference type="InterPro" id="IPR019776">
    <property type="entry name" value="Flagellar_basal_body_rod_CS"/>
</dbReference>
<comment type="subcellular location">
    <subcellularLocation>
        <location evidence="2">Bacterial flagellum basal body</location>
    </subcellularLocation>
</comment>
<dbReference type="NCBIfam" id="TIGR03506">
    <property type="entry name" value="FlgEFG_subfam"/>
    <property type="match status" value="2"/>
</dbReference>
<dbReference type="PANTHER" id="PTHR30435">
    <property type="entry name" value="FLAGELLAR PROTEIN"/>
    <property type="match status" value="1"/>
</dbReference>
<evidence type="ECO:0000259" key="5">
    <source>
        <dbReference type="Pfam" id="PF22692"/>
    </source>
</evidence>
<dbReference type="InterPro" id="IPR053967">
    <property type="entry name" value="LlgE_F_G-like_D1"/>
</dbReference>
<reference evidence="6 7" key="1">
    <citation type="submission" date="2024-11" db="EMBL/GenBank/DDBJ databases">
        <authorList>
            <person name="Heng Y.C."/>
            <person name="Lim A.C.H."/>
            <person name="Lee J.K.Y."/>
            <person name="Kittelmann S."/>
        </authorList>
    </citation>
    <scope>NUCLEOTIDE SEQUENCE [LARGE SCALE GENOMIC DNA]</scope>
    <source>
        <strain evidence="6 7">WILCCON 0114</strain>
    </source>
</reference>
<sequence>MFRIMWNGTSGMYAEQEKMDAVSNNLANMNTVGYKTQQVSFDDLLYGDLSKSKYPVTNGKTQYAGTGVKANEWLRNNTEGPLTETDRKTDFAINGDGYFRVTKADGSKAYERNGQFAIDNTGKLVDSSGNVLDIQYNVDPNSVDFKDDNIVLAQNGEIGIRVSDSEIRDVGKVNLYNVVGDDAMASIGNNLFVPKAGAQVSVVANPSIEQGWVEGSNVDVATEFTDMIVAQRAYEFSSKSLKTGDEMWQLVNNLR</sequence>
<name>A0ABW8TH49_9CLOT</name>
<evidence type="ECO:0000256" key="2">
    <source>
        <dbReference type="RuleBase" id="RU362116"/>
    </source>
</evidence>
<protein>
    <submittedName>
        <fullName evidence="6">Flagellar hook-basal body complex protein</fullName>
    </submittedName>
</protein>
<feature type="domain" description="Flagellar basal-body/hook protein C-terminal" evidence="4">
    <location>
        <begin position="210"/>
        <end position="254"/>
    </location>
</feature>
<dbReference type="InterPro" id="IPR020013">
    <property type="entry name" value="Flagellar_FlgE/F/G"/>
</dbReference>
<dbReference type="Pfam" id="PF06429">
    <property type="entry name" value="Flg_bbr_C"/>
    <property type="match status" value="1"/>
</dbReference>
<keyword evidence="2" id="KW-0975">Bacterial flagellum</keyword>
<keyword evidence="6" id="KW-0969">Cilium</keyword>
<dbReference type="Pfam" id="PF00460">
    <property type="entry name" value="Flg_bb_rod"/>
    <property type="match status" value="1"/>
</dbReference>
<gene>
    <name evidence="6" type="ORF">ACJDT4_14410</name>
</gene>
<accession>A0ABW8TH49</accession>
<feature type="domain" description="Flagellar hook protein FlgE/F/G-like D1" evidence="5">
    <location>
        <begin position="92"/>
        <end position="157"/>
    </location>
</feature>
<dbReference type="Proteomes" id="UP001623592">
    <property type="component" value="Unassembled WGS sequence"/>
</dbReference>
<dbReference type="SUPFAM" id="SSF117143">
    <property type="entry name" value="Flagellar hook protein flgE"/>
    <property type="match status" value="1"/>
</dbReference>
<dbReference type="InterPro" id="IPR001444">
    <property type="entry name" value="Flag_bb_rod_N"/>
</dbReference>
<dbReference type="Pfam" id="PF22692">
    <property type="entry name" value="LlgE_F_G_D1"/>
    <property type="match status" value="1"/>
</dbReference>
<keyword evidence="7" id="KW-1185">Reference proteome</keyword>
<evidence type="ECO:0000256" key="1">
    <source>
        <dbReference type="ARBA" id="ARBA00009677"/>
    </source>
</evidence>
<comment type="caution">
    <text evidence="6">The sequence shown here is derived from an EMBL/GenBank/DDBJ whole genome shotgun (WGS) entry which is preliminary data.</text>
</comment>
<evidence type="ECO:0000313" key="7">
    <source>
        <dbReference type="Proteomes" id="UP001623592"/>
    </source>
</evidence>
<dbReference type="PROSITE" id="PS00588">
    <property type="entry name" value="FLAGELLA_BB_ROD"/>
    <property type="match status" value="1"/>
</dbReference>
<dbReference type="InterPro" id="IPR010930">
    <property type="entry name" value="Flg_bb/hook_C_dom"/>
</dbReference>
<feature type="domain" description="Flagellar basal body rod protein N-terminal" evidence="3">
    <location>
        <begin position="7"/>
        <end position="35"/>
    </location>
</feature>
<keyword evidence="6" id="KW-0966">Cell projection</keyword>
<comment type="similarity">
    <text evidence="1 2">Belongs to the flagella basal body rod proteins family.</text>
</comment>
<keyword evidence="6" id="KW-0282">Flagellum</keyword>
<dbReference type="RefSeq" id="WP_406788263.1">
    <property type="nucleotide sequence ID" value="NZ_JBJIAA010000011.1"/>
</dbReference>
<evidence type="ECO:0000259" key="3">
    <source>
        <dbReference type="Pfam" id="PF00460"/>
    </source>
</evidence>
<dbReference type="InterPro" id="IPR037925">
    <property type="entry name" value="FlgE/F/G-like"/>
</dbReference>
<evidence type="ECO:0000259" key="4">
    <source>
        <dbReference type="Pfam" id="PF06429"/>
    </source>
</evidence>
<organism evidence="6 7">
    <name type="scientific">Clostridium neuense</name>
    <dbReference type="NCBI Taxonomy" id="1728934"/>
    <lineage>
        <taxon>Bacteria</taxon>
        <taxon>Bacillati</taxon>
        <taxon>Bacillota</taxon>
        <taxon>Clostridia</taxon>
        <taxon>Eubacteriales</taxon>
        <taxon>Clostridiaceae</taxon>
        <taxon>Clostridium</taxon>
    </lineage>
</organism>
<evidence type="ECO:0000313" key="6">
    <source>
        <dbReference type="EMBL" id="MFL0251612.1"/>
    </source>
</evidence>
<dbReference type="PANTHER" id="PTHR30435:SF19">
    <property type="entry name" value="FLAGELLAR BASAL-BODY ROD PROTEIN FLGG"/>
    <property type="match status" value="1"/>
</dbReference>